<dbReference type="AlphaFoldDB" id="A0A367YVP3"/>
<comment type="caution">
    <text evidence="3">The sequence shown here is derived from an EMBL/GenBank/DDBJ whole genome shotgun (WGS) entry which is preliminary data.</text>
</comment>
<sequence length="238" mass="25563">MPSWIFWLAVVLIVGTGVILFGALHDRHRQRAREEELLRPPARAIPGPGGEVSPLYLSDERAGTPPPDVPGTELSAAQRTELERQLVAATRLGHGMAAAGFVTDQASGRAVLDAPLVLLCADPVRSLRALLPFLEQPAPAHVVLAPEIDPTLVRTLEVNQIQRTRRLLAVTGVDARARDEVQIATGATPVGTADLQSGWVPSTVLGRCSRWVSDRRQSWVVVDADGVTSPDRGEDPPV</sequence>
<name>A0A367YVP3_9ACTN</name>
<dbReference type="Proteomes" id="UP000252770">
    <property type="component" value="Unassembled WGS sequence"/>
</dbReference>
<keyword evidence="4" id="KW-1185">Reference proteome</keyword>
<keyword evidence="2" id="KW-1133">Transmembrane helix</keyword>
<dbReference type="EMBL" id="QOUI01000005">
    <property type="protein sequence ID" value="RCK69609.1"/>
    <property type="molecule type" value="Genomic_DNA"/>
</dbReference>
<dbReference type="InterPro" id="IPR027409">
    <property type="entry name" value="GroEL-like_apical_dom_sf"/>
</dbReference>
<feature type="region of interest" description="Disordered" evidence="1">
    <location>
        <begin position="32"/>
        <end position="72"/>
    </location>
</feature>
<organism evidence="3 4">
    <name type="scientific">Desertihabitans brevis</name>
    <dbReference type="NCBI Taxonomy" id="2268447"/>
    <lineage>
        <taxon>Bacteria</taxon>
        <taxon>Bacillati</taxon>
        <taxon>Actinomycetota</taxon>
        <taxon>Actinomycetes</taxon>
        <taxon>Propionibacteriales</taxon>
        <taxon>Propionibacteriaceae</taxon>
        <taxon>Desertihabitans</taxon>
    </lineage>
</organism>
<evidence type="ECO:0000256" key="2">
    <source>
        <dbReference type="SAM" id="Phobius"/>
    </source>
</evidence>
<gene>
    <name evidence="3" type="ORF">DT076_09105</name>
</gene>
<dbReference type="SUPFAM" id="SSF52029">
    <property type="entry name" value="GroEL apical domain-like"/>
    <property type="match status" value="1"/>
</dbReference>
<reference evidence="3 4" key="1">
    <citation type="submission" date="2018-07" db="EMBL/GenBank/DDBJ databases">
        <title>Desertimonas flava gen. nov. sp. nov.</title>
        <authorList>
            <person name="Liu S."/>
        </authorList>
    </citation>
    <scope>NUCLEOTIDE SEQUENCE [LARGE SCALE GENOMIC DNA]</scope>
    <source>
        <strain evidence="3 4">16Sb5-5</strain>
    </source>
</reference>
<accession>A0A367YVP3</accession>
<keyword evidence="2" id="KW-0472">Membrane</keyword>
<feature type="transmembrane region" description="Helical" evidence="2">
    <location>
        <begin position="6"/>
        <end position="24"/>
    </location>
</feature>
<dbReference type="Gene3D" id="3.50.7.10">
    <property type="entry name" value="GroEL"/>
    <property type="match status" value="1"/>
</dbReference>
<evidence type="ECO:0000313" key="3">
    <source>
        <dbReference type="EMBL" id="RCK69609.1"/>
    </source>
</evidence>
<evidence type="ECO:0000313" key="4">
    <source>
        <dbReference type="Proteomes" id="UP000252770"/>
    </source>
</evidence>
<dbReference type="RefSeq" id="WP_114126370.1">
    <property type="nucleotide sequence ID" value="NZ_QOUI01000005.1"/>
</dbReference>
<proteinExistence type="predicted"/>
<protein>
    <submittedName>
        <fullName evidence="3">Uncharacterized protein</fullName>
    </submittedName>
</protein>
<evidence type="ECO:0000256" key="1">
    <source>
        <dbReference type="SAM" id="MobiDB-lite"/>
    </source>
</evidence>
<keyword evidence="2" id="KW-0812">Transmembrane</keyword>